<proteinExistence type="predicted"/>
<accession>A0A645G974</accession>
<protein>
    <submittedName>
        <fullName evidence="2">Uncharacterized protein</fullName>
    </submittedName>
</protein>
<gene>
    <name evidence="2" type="ORF">SDC9_169732</name>
</gene>
<organism evidence="2">
    <name type="scientific">bioreactor metagenome</name>
    <dbReference type="NCBI Taxonomy" id="1076179"/>
    <lineage>
        <taxon>unclassified sequences</taxon>
        <taxon>metagenomes</taxon>
        <taxon>ecological metagenomes</taxon>
    </lineage>
</organism>
<keyword evidence="1" id="KW-0472">Membrane</keyword>
<name>A0A645G974_9ZZZZ</name>
<keyword evidence="1" id="KW-1133">Transmembrane helix</keyword>
<reference evidence="2" key="1">
    <citation type="submission" date="2019-08" db="EMBL/GenBank/DDBJ databases">
        <authorList>
            <person name="Kucharzyk K."/>
            <person name="Murdoch R.W."/>
            <person name="Higgins S."/>
            <person name="Loffler F."/>
        </authorList>
    </citation>
    <scope>NUCLEOTIDE SEQUENCE</scope>
</reference>
<dbReference type="EMBL" id="VSSQ01070563">
    <property type="protein sequence ID" value="MPN22349.1"/>
    <property type="molecule type" value="Genomic_DNA"/>
</dbReference>
<evidence type="ECO:0000313" key="2">
    <source>
        <dbReference type="EMBL" id="MPN22349.1"/>
    </source>
</evidence>
<sequence>MCSGMEGSTTLWLDARAFNSTPTPAELKPILPMMPASVTMTMSGLGRFWVMRSKMQCSRTATRQSQFWASSVWPPLVRSGVMARAVQPSEVLSSIMPPWKTTSLRRLRAMMSGRGSPAPSATPFSSSMRSASYSLIFGMKVIA</sequence>
<dbReference type="AlphaFoldDB" id="A0A645G974"/>
<keyword evidence="1" id="KW-0812">Transmembrane</keyword>
<feature type="transmembrane region" description="Helical" evidence="1">
    <location>
        <begin position="30"/>
        <end position="50"/>
    </location>
</feature>
<evidence type="ECO:0000256" key="1">
    <source>
        <dbReference type="SAM" id="Phobius"/>
    </source>
</evidence>
<comment type="caution">
    <text evidence="2">The sequence shown here is derived from an EMBL/GenBank/DDBJ whole genome shotgun (WGS) entry which is preliminary data.</text>
</comment>